<reference evidence="2" key="1">
    <citation type="journal article" date="2022" name="Mol. Ecol. Resour.">
        <title>The genomes of chicory, endive, great burdock and yacon provide insights into Asteraceae palaeo-polyploidization history and plant inulin production.</title>
        <authorList>
            <person name="Fan W."/>
            <person name="Wang S."/>
            <person name="Wang H."/>
            <person name="Wang A."/>
            <person name="Jiang F."/>
            <person name="Liu H."/>
            <person name="Zhao H."/>
            <person name="Xu D."/>
            <person name="Zhang Y."/>
        </authorList>
    </citation>
    <scope>NUCLEOTIDE SEQUENCE [LARGE SCALE GENOMIC DNA]</scope>
    <source>
        <strain evidence="2">cv. Niubang</strain>
    </source>
</reference>
<dbReference type="EMBL" id="CM042054">
    <property type="protein sequence ID" value="KAI3707525.1"/>
    <property type="molecule type" value="Genomic_DNA"/>
</dbReference>
<reference evidence="1 2" key="2">
    <citation type="journal article" date="2022" name="Mol. Ecol. Resour.">
        <title>The genomes of chicory, endive, great burdock and yacon provide insights into Asteraceae paleo-polyploidization history and plant inulin production.</title>
        <authorList>
            <person name="Fan W."/>
            <person name="Wang S."/>
            <person name="Wang H."/>
            <person name="Wang A."/>
            <person name="Jiang F."/>
            <person name="Liu H."/>
            <person name="Zhao H."/>
            <person name="Xu D."/>
            <person name="Zhang Y."/>
        </authorList>
    </citation>
    <scope>NUCLEOTIDE SEQUENCE [LARGE SCALE GENOMIC DNA]</scope>
    <source>
        <strain evidence="2">cv. Niubang</strain>
    </source>
</reference>
<evidence type="ECO:0000313" key="2">
    <source>
        <dbReference type="Proteomes" id="UP001055879"/>
    </source>
</evidence>
<evidence type="ECO:0000313" key="1">
    <source>
        <dbReference type="EMBL" id="KAI3707525.1"/>
    </source>
</evidence>
<organism evidence="1 2">
    <name type="scientific">Arctium lappa</name>
    <name type="common">Greater burdock</name>
    <name type="synonym">Lappa major</name>
    <dbReference type="NCBI Taxonomy" id="4217"/>
    <lineage>
        <taxon>Eukaryota</taxon>
        <taxon>Viridiplantae</taxon>
        <taxon>Streptophyta</taxon>
        <taxon>Embryophyta</taxon>
        <taxon>Tracheophyta</taxon>
        <taxon>Spermatophyta</taxon>
        <taxon>Magnoliopsida</taxon>
        <taxon>eudicotyledons</taxon>
        <taxon>Gunneridae</taxon>
        <taxon>Pentapetalae</taxon>
        <taxon>asterids</taxon>
        <taxon>campanulids</taxon>
        <taxon>Asterales</taxon>
        <taxon>Asteraceae</taxon>
        <taxon>Carduoideae</taxon>
        <taxon>Cardueae</taxon>
        <taxon>Arctiinae</taxon>
        <taxon>Arctium</taxon>
    </lineage>
</organism>
<protein>
    <submittedName>
        <fullName evidence="1">Uncharacterized protein</fullName>
    </submittedName>
</protein>
<sequence length="166" mass="18475">MAKSLADLENPSRKKKEKKPFARDDDKEGKKTKVAIEEEIFETTTLSEGDQVQSVNAPQISDAKNQLSIAVRTVEEDEYLDNAEITPIVPSISKARSTTPVPIVTEANVKKEEAKDDEELEIPDTCVDLGGDDDDNDDDDNDDDDDDFFIHHTPSTTVKRISINEP</sequence>
<proteinExistence type="predicted"/>
<accession>A0ACB9AC54</accession>
<gene>
    <name evidence="1" type="ORF">L6452_26136</name>
</gene>
<comment type="caution">
    <text evidence="1">The sequence shown here is derived from an EMBL/GenBank/DDBJ whole genome shotgun (WGS) entry which is preliminary data.</text>
</comment>
<name>A0ACB9AC54_ARCLA</name>
<keyword evidence="2" id="KW-1185">Reference proteome</keyword>
<dbReference type="Proteomes" id="UP001055879">
    <property type="component" value="Linkage Group LG08"/>
</dbReference>